<accession>A0A6B1DSU4</accession>
<comment type="caution">
    <text evidence="2">The sequence shown here is derived from an EMBL/GenBank/DDBJ whole genome shotgun (WGS) entry which is preliminary data.</text>
</comment>
<dbReference type="Gene3D" id="3.40.50.1010">
    <property type="entry name" value="5'-nuclease"/>
    <property type="match status" value="1"/>
</dbReference>
<evidence type="ECO:0000313" key="2">
    <source>
        <dbReference type="EMBL" id="MYD90769.1"/>
    </source>
</evidence>
<gene>
    <name evidence="2" type="ORF">F4Y08_10610</name>
</gene>
<dbReference type="PANTHER" id="PTHR35458">
    <property type="entry name" value="SLR0755 PROTEIN"/>
    <property type="match status" value="1"/>
</dbReference>
<evidence type="ECO:0000259" key="1">
    <source>
        <dbReference type="Pfam" id="PF01936"/>
    </source>
</evidence>
<dbReference type="EMBL" id="VXPY01000077">
    <property type="protein sequence ID" value="MYD90769.1"/>
    <property type="molecule type" value="Genomic_DNA"/>
</dbReference>
<sequence length="213" mass="25115">MNSEPPVKRAVVFVDGQNLFHAAREAFGYTYPNYDVSALAKQVCTTQGWRLVQVRFYTGIPDPDVHEDHRWHSFWTRKLAVMGRQGVIVYSRPLRYRKRTERLPDGTQHSFLTREEKGIDVRIALDVIALAHRCEYDVALVMSQDQDLSEVAEEIRTIAREQRRWIKMACAFPQSSDSRNRRGINKTDWIRINRKLYDQCRDLRDYREDPKKA</sequence>
<dbReference type="InterPro" id="IPR047140">
    <property type="entry name" value="LabA"/>
</dbReference>
<reference evidence="2" key="1">
    <citation type="submission" date="2019-09" db="EMBL/GenBank/DDBJ databases">
        <title>Characterisation of the sponge microbiome using genome-centric metagenomics.</title>
        <authorList>
            <person name="Engelberts J.P."/>
            <person name="Robbins S.J."/>
            <person name="De Goeij J.M."/>
            <person name="Aranda M."/>
            <person name="Bell S.C."/>
            <person name="Webster N.S."/>
        </authorList>
    </citation>
    <scope>NUCLEOTIDE SEQUENCE</scope>
    <source>
        <strain evidence="2">SB0662_bin_9</strain>
    </source>
</reference>
<dbReference type="PANTHER" id="PTHR35458:SF8">
    <property type="entry name" value="SLR0650 PROTEIN"/>
    <property type="match status" value="1"/>
</dbReference>
<dbReference type="Pfam" id="PF01936">
    <property type="entry name" value="NYN"/>
    <property type="match status" value="1"/>
</dbReference>
<dbReference type="AlphaFoldDB" id="A0A6B1DSU4"/>
<feature type="domain" description="NYN" evidence="1">
    <location>
        <begin position="9"/>
        <end position="156"/>
    </location>
</feature>
<name>A0A6B1DSU4_9CHLR</name>
<dbReference type="GO" id="GO:0004540">
    <property type="term" value="F:RNA nuclease activity"/>
    <property type="evidence" value="ECO:0007669"/>
    <property type="project" value="InterPro"/>
</dbReference>
<protein>
    <submittedName>
        <fullName evidence="2">NYN domain-containing protein</fullName>
    </submittedName>
</protein>
<proteinExistence type="predicted"/>
<organism evidence="2">
    <name type="scientific">Caldilineaceae bacterium SB0662_bin_9</name>
    <dbReference type="NCBI Taxonomy" id="2605258"/>
    <lineage>
        <taxon>Bacteria</taxon>
        <taxon>Bacillati</taxon>
        <taxon>Chloroflexota</taxon>
        <taxon>Caldilineae</taxon>
        <taxon>Caldilineales</taxon>
        <taxon>Caldilineaceae</taxon>
    </lineage>
</organism>
<dbReference type="InterPro" id="IPR021139">
    <property type="entry name" value="NYN"/>
</dbReference>